<keyword evidence="2" id="KW-1185">Reference proteome</keyword>
<evidence type="ECO:0000313" key="2">
    <source>
        <dbReference type="Proteomes" id="UP000295636"/>
    </source>
</evidence>
<evidence type="ECO:0000313" key="1">
    <source>
        <dbReference type="EMBL" id="TDF94858.1"/>
    </source>
</evidence>
<name>A0A4R5KJ85_9BACL</name>
<dbReference type="AlphaFoldDB" id="A0A4R5KJ85"/>
<sequence length="60" mass="7015">MMKNRMYSPPIVVSHNAVHFETTISGGHNGGGYPPFPHFPDFGNWLEQFLKWLRDHKHRP</sequence>
<organism evidence="1 2">
    <name type="scientific">Paenibacillus piri</name>
    <dbReference type="NCBI Taxonomy" id="2547395"/>
    <lineage>
        <taxon>Bacteria</taxon>
        <taxon>Bacillati</taxon>
        <taxon>Bacillota</taxon>
        <taxon>Bacilli</taxon>
        <taxon>Bacillales</taxon>
        <taxon>Paenibacillaceae</taxon>
        <taxon>Paenibacillus</taxon>
    </lineage>
</organism>
<dbReference type="EMBL" id="SMRT01000012">
    <property type="protein sequence ID" value="TDF94858.1"/>
    <property type="molecule type" value="Genomic_DNA"/>
</dbReference>
<comment type="caution">
    <text evidence="1">The sequence shown here is derived from an EMBL/GenBank/DDBJ whole genome shotgun (WGS) entry which is preliminary data.</text>
</comment>
<proteinExistence type="predicted"/>
<dbReference type="Proteomes" id="UP000295636">
    <property type="component" value="Unassembled WGS sequence"/>
</dbReference>
<protein>
    <submittedName>
        <fullName evidence="1">Uncharacterized protein</fullName>
    </submittedName>
</protein>
<accession>A0A4R5KJ85</accession>
<reference evidence="1 2" key="1">
    <citation type="submission" date="2019-03" db="EMBL/GenBank/DDBJ databases">
        <title>This is whole genome sequence of Paenibacillus sp MS74 strain.</title>
        <authorList>
            <person name="Trinh H.N."/>
        </authorList>
    </citation>
    <scope>NUCLEOTIDE SEQUENCE [LARGE SCALE GENOMIC DNA]</scope>
    <source>
        <strain evidence="1 2">MS74</strain>
    </source>
</reference>
<dbReference type="RefSeq" id="WP_133232571.1">
    <property type="nucleotide sequence ID" value="NZ_SMRT01000012.1"/>
</dbReference>
<gene>
    <name evidence="1" type="ORF">E1757_23195</name>
</gene>